<evidence type="ECO:0000313" key="3">
    <source>
        <dbReference type="Proteomes" id="UP000233100"/>
    </source>
</evidence>
<evidence type="ECO:0000313" key="2">
    <source>
        <dbReference type="Ensembl" id="ENSMFAP00000050992.1"/>
    </source>
</evidence>
<protein>
    <recommendedName>
        <fullName evidence="4">Secreted protein</fullName>
    </recommendedName>
</protein>
<name>A0A7N9CK03_MACFA</name>
<proteinExistence type="predicted"/>
<reference evidence="2" key="3">
    <citation type="submission" date="2025-09" db="UniProtKB">
        <authorList>
            <consortium name="Ensembl"/>
        </authorList>
    </citation>
    <scope>IDENTIFICATION</scope>
</reference>
<sequence>MAWRLLLGLLPPGRYLSLLTLCILQEKCSKVHVQGVQVCYICWLVPSACRQPIIMSSFPLASAFSSI</sequence>
<reference evidence="2 3" key="1">
    <citation type="submission" date="2013-03" db="EMBL/GenBank/DDBJ databases">
        <authorList>
            <person name="Warren W."/>
            <person name="Wilson R.K."/>
        </authorList>
    </citation>
    <scope>NUCLEOTIDE SEQUENCE</scope>
</reference>
<reference evidence="2" key="2">
    <citation type="submission" date="2025-08" db="UniProtKB">
        <authorList>
            <consortium name="Ensembl"/>
        </authorList>
    </citation>
    <scope>IDENTIFICATION</scope>
</reference>
<dbReference type="AlphaFoldDB" id="A0A7N9CK03"/>
<dbReference type="Proteomes" id="UP000233100">
    <property type="component" value="Chromosome 20"/>
</dbReference>
<accession>A0A7N9CK03</accession>
<feature type="chain" id="PRO_5046293429" description="Secreted protein" evidence="1">
    <location>
        <begin position="18"/>
        <end position="67"/>
    </location>
</feature>
<keyword evidence="1" id="KW-0732">Signal</keyword>
<evidence type="ECO:0008006" key="4">
    <source>
        <dbReference type="Google" id="ProtNLM"/>
    </source>
</evidence>
<keyword evidence="3" id="KW-1185">Reference proteome</keyword>
<evidence type="ECO:0000256" key="1">
    <source>
        <dbReference type="SAM" id="SignalP"/>
    </source>
</evidence>
<dbReference type="Ensembl" id="ENSMFAT00000100905.1">
    <property type="protein sequence ID" value="ENSMFAP00000050992.1"/>
    <property type="gene ID" value="ENSMFAG00000060755.1"/>
</dbReference>
<feature type="signal peptide" evidence="1">
    <location>
        <begin position="1"/>
        <end position="17"/>
    </location>
</feature>
<organism evidence="2 3">
    <name type="scientific">Macaca fascicularis</name>
    <name type="common">Crab-eating macaque</name>
    <name type="synonym">Cynomolgus monkey</name>
    <dbReference type="NCBI Taxonomy" id="9541"/>
    <lineage>
        <taxon>Eukaryota</taxon>
        <taxon>Metazoa</taxon>
        <taxon>Chordata</taxon>
        <taxon>Craniata</taxon>
        <taxon>Vertebrata</taxon>
        <taxon>Euteleostomi</taxon>
        <taxon>Mammalia</taxon>
        <taxon>Eutheria</taxon>
        <taxon>Euarchontoglires</taxon>
        <taxon>Primates</taxon>
        <taxon>Haplorrhini</taxon>
        <taxon>Catarrhini</taxon>
        <taxon>Cercopithecidae</taxon>
        <taxon>Cercopithecinae</taxon>
        <taxon>Macaca</taxon>
    </lineage>
</organism>